<proteinExistence type="predicted"/>
<dbReference type="EMBL" id="JAIWYP010000012">
    <property type="protein sequence ID" value="KAH3725880.1"/>
    <property type="molecule type" value="Genomic_DNA"/>
</dbReference>
<dbReference type="InterPro" id="IPR052338">
    <property type="entry name" value="Transposase_5"/>
</dbReference>
<sequence>MGKVTHDIKLKIIALFKSGINVKVIVKELELTGVVVLRQIVSYWIKQYVHGQLNTDEVIPKPKAFRSVSYCDLEIVKSSLQRNCHQSSTDIHRELKEDGATFSLSTTRRLIKAARFTNSNPRYLQMVNTRNLQPRIDFCQTLIESNNSLDNIIFTDESSVQLHNNRTKSYRPEGSARTSIPKPKHPLKVHVWAGISRRGPTSILIFDGIMDSQFFTEEILEKTLLLFVRSQLTQMDISFSKTTIRSTDSTCQNDSWKRMELIGGMCGRPVRIICVYML</sequence>
<dbReference type="GO" id="GO:0003676">
    <property type="term" value="F:nucleic acid binding"/>
    <property type="evidence" value="ECO:0007669"/>
    <property type="project" value="InterPro"/>
</dbReference>
<accession>A0A9D4CID4</accession>
<protein>
    <submittedName>
        <fullName evidence="1">Uncharacterized protein</fullName>
    </submittedName>
</protein>
<dbReference type="PANTHER" id="PTHR23022">
    <property type="entry name" value="TRANSPOSABLE ELEMENT-RELATED"/>
    <property type="match status" value="1"/>
</dbReference>
<reference evidence="1" key="1">
    <citation type="journal article" date="2019" name="bioRxiv">
        <title>The Genome of the Zebra Mussel, Dreissena polymorpha: A Resource for Invasive Species Research.</title>
        <authorList>
            <person name="McCartney M.A."/>
            <person name="Auch B."/>
            <person name="Kono T."/>
            <person name="Mallez S."/>
            <person name="Zhang Y."/>
            <person name="Obille A."/>
            <person name="Becker A."/>
            <person name="Abrahante J.E."/>
            <person name="Garbe J."/>
            <person name="Badalamenti J.P."/>
            <person name="Herman A."/>
            <person name="Mangelson H."/>
            <person name="Liachko I."/>
            <person name="Sullivan S."/>
            <person name="Sone E.D."/>
            <person name="Koren S."/>
            <person name="Silverstein K.A.T."/>
            <person name="Beckman K.B."/>
            <person name="Gohl D.M."/>
        </authorList>
    </citation>
    <scope>NUCLEOTIDE SEQUENCE</scope>
    <source>
        <strain evidence="1">Duluth1</strain>
        <tissue evidence="1">Whole animal</tissue>
    </source>
</reference>
<evidence type="ECO:0000313" key="1">
    <source>
        <dbReference type="EMBL" id="KAH3725880.1"/>
    </source>
</evidence>
<keyword evidence="2" id="KW-1185">Reference proteome</keyword>
<evidence type="ECO:0000313" key="2">
    <source>
        <dbReference type="Proteomes" id="UP000828390"/>
    </source>
</evidence>
<comment type="caution">
    <text evidence="1">The sequence shown here is derived from an EMBL/GenBank/DDBJ whole genome shotgun (WGS) entry which is preliminary data.</text>
</comment>
<dbReference type="Proteomes" id="UP000828390">
    <property type="component" value="Unassembled WGS sequence"/>
</dbReference>
<gene>
    <name evidence="1" type="ORF">DPMN_051733</name>
</gene>
<organism evidence="1 2">
    <name type="scientific">Dreissena polymorpha</name>
    <name type="common">Zebra mussel</name>
    <name type="synonym">Mytilus polymorpha</name>
    <dbReference type="NCBI Taxonomy" id="45954"/>
    <lineage>
        <taxon>Eukaryota</taxon>
        <taxon>Metazoa</taxon>
        <taxon>Spiralia</taxon>
        <taxon>Lophotrochozoa</taxon>
        <taxon>Mollusca</taxon>
        <taxon>Bivalvia</taxon>
        <taxon>Autobranchia</taxon>
        <taxon>Heteroconchia</taxon>
        <taxon>Euheterodonta</taxon>
        <taxon>Imparidentia</taxon>
        <taxon>Neoheterodontei</taxon>
        <taxon>Myida</taxon>
        <taxon>Dreissenoidea</taxon>
        <taxon>Dreissenidae</taxon>
        <taxon>Dreissena</taxon>
    </lineage>
</organism>
<dbReference type="Gene3D" id="3.30.420.10">
    <property type="entry name" value="Ribonuclease H-like superfamily/Ribonuclease H"/>
    <property type="match status" value="1"/>
</dbReference>
<dbReference type="AlphaFoldDB" id="A0A9D4CID4"/>
<name>A0A9D4CID4_DREPO</name>
<dbReference type="InterPro" id="IPR036397">
    <property type="entry name" value="RNaseH_sf"/>
</dbReference>
<reference evidence="1" key="2">
    <citation type="submission" date="2020-11" db="EMBL/GenBank/DDBJ databases">
        <authorList>
            <person name="McCartney M.A."/>
            <person name="Auch B."/>
            <person name="Kono T."/>
            <person name="Mallez S."/>
            <person name="Becker A."/>
            <person name="Gohl D.M."/>
            <person name="Silverstein K.A.T."/>
            <person name="Koren S."/>
            <person name="Bechman K.B."/>
            <person name="Herman A."/>
            <person name="Abrahante J.E."/>
            <person name="Garbe J."/>
        </authorList>
    </citation>
    <scope>NUCLEOTIDE SEQUENCE</scope>
    <source>
        <strain evidence="1">Duluth1</strain>
        <tissue evidence="1">Whole animal</tissue>
    </source>
</reference>
<dbReference type="PANTHER" id="PTHR23022:SF135">
    <property type="entry name" value="SI:DKEY-77F5.3"/>
    <property type="match status" value="1"/>
</dbReference>